<evidence type="ECO:0000259" key="3">
    <source>
        <dbReference type="Pfam" id="PF02397"/>
    </source>
</evidence>
<keyword evidence="4" id="KW-0808">Transferase</keyword>
<reference evidence="4 5" key="1">
    <citation type="submission" date="2019-08" db="EMBL/GenBank/DDBJ databases">
        <title>In-depth cultivation of the pig gut microbiome towards novel bacterial diversity and tailored functional studies.</title>
        <authorList>
            <person name="Wylensek D."/>
            <person name="Hitch T.C.A."/>
            <person name="Clavel T."/>
        </authorList>
    </citation>
    <scope>NUCLEOTIDE SEQUENCE [LARGE SCALE GENOMIC DNA]</scope>
    <source>
        <strain evidence="4 5">WCA-470BD-2E</strain>
    </source>
</reference>
<keyword evidence="2" id="KW-0812">Transmembrane</keyword>
<dbReference type="PANTHER" id="PTHR30576">
    <property type="entry name" value="COLANIC BIOSYNTHESIS UDP-GLUCOSE LIPID CARRIER TRANSFERASE"/>
    <property type="match status" value="1"/>
</dbReference>
<dbReference type="Pfam" id="PF02397">
    <property type="entry name" value="Bac_transf"/>
    <property type="match status" value="1"/>
</dbReference>
<dbReference type="RefSeq" id="WP_154486649.1">
    <property type="nucleotide sequence ID" value="NZ_VUMW01000007.1"/>
</dbReference>
<sequence>MEKINYRKVRGNPVYRASSRLLDLGLSSLGLILFSPLFLYLAVKIKLEDGGPIFYSQTRLGQGGRTFKIWKFRSMIEGGDQLKQELMDKNEIAGAMFKIKDDPRVTKIGKMMRRRSLDELPQLVNVLRGEMTLIGPRPPLPEEARQYSAYDWQRLLVKPGCSGLWQVECRNDGDFDQMVQLDIKYINQRSLWLDLQLMVKTIGLIFRPTGM</sequence>
<keyword evidence="2" id="KW-0472">Membrane</keyword>
<comment type="caution">
    <text evidence="4">The sequence shown here is derived from an EMBL/GenBank/DDBJ whole genome shotgun (WGS) entry which is preliminary data.</text>
</comment>
<dbReference type="PANTHER" id="PTHR30576:SF10">
    <property type="entry name" value="SLL5057 PROTEIN"/>
    <property type="match status" value="1"/>
</dbReference>
<dbReference type="GO" id="GO:0016780">
    <property type="term" value="F:phosphotransferase activity, for other substituted phosphate groups"/>
    <property type="evidence" value="ECO:0007669"/>
    <property type="project" value="TreeGrafter"/>
</dbReference>
<feature type="domain" description="Bacterial sugar transferase" evidence="3">
    <location>
        <begin position="20"/>
        <end position="206"/>
    </location>
</feature>
<feature type="transmembrane region" description="Helical" evidence="2">
    <location>
        <begin position="21"/>
        <end position="43"/>
    </location>
</feature>
<name>A0A844FM39_9LACO</name>
<organism evidence="4 5">
    <name type="scientific">Lactobacillus equicursoris</name>
    <dbReference type="NCBI Taxonomy" id="420645"/>
    <lineage>
        <taxon>Bacteria</taxon>
        <taxon>Bacillati</taxon>
        <taxon>Bacillota</taxon>
        <taxon>Bacilli</taxon>
        <taxon>Lactobacillales</taxon>
        <taxon>Lactobacillaceae</taxon>
        <taxon>Lactobacillus</taxon>
    </lineage>
</organism>
<evidence type="ECO:0000256" key="1">
    <source>
        <dbReference type="ARBA" id="ARBA00006464"/>
    </source>
</evidence>
<evidence type="ECO:0000313" key="4">
    <source>
        <dbReference type="EMBL" id="MST79634.1"/>
    </source>
</evidence>
<dbReference type="EMBL" id="VUMW01000007">
    <property type="protein sequence ID" value="MST79634.1"/>
    <property type="molecule type" value="Genomic_DNA"/>
</dbReference>
<gene>
    <name evidence="4" type="ORF">FYJ61_03875</name>
</gene>
<proteinExistence type="inferred from homology"/>
<comment type="similarity">
    <text evidence="1">Belongs to the bacterial sugar transferase family.</text>
</comment>
<keyword evidence="2" id="KW-1133">Transmembrane helix</keyword>
<evidence type="ECO:0000256" key="2">
    <source>
        <dbReference type="SAM" id="Phobius"/>
    </source>
</evidence>
<protein>
    <submittedName>
        <fullName evidence="4">Sugar transferase</fullName>
    </submittedName>
</protein>
<evidence type="ECO:0000313" key="5">
    <source>
        <dbReference type="Proteomes" id="UP000452141"/>
    </source>
</evidence>
<dbReference type="InterPro" id="IPR003362">
    <property type="entry name" value="Bact_transf"/>
</dbReference>
<accession>A0A844FM39</accession>
<dbReference type="AlphaFoldDB" id="A0A844FM39"/>
<dbReference type="Proteomes" id="UP000452141">
    <property type="component" value="Unassembled WGS sequence"/>
</dbReference>